<dbReference type="WBParaSite" id="GPUH_0002523801-mRNA-1">
    <property type="protein sequence ID" value="GPUH_0002523801-mRNA-1"/>
    <property type="gene ID" value="GPUH_0002523801"/>
</dbReference>
<feature type="domain" description="Biotin carboxylation" evidence="5">
    <location>
        <begin position="1"/>
        <end position="58"/>
    </location>
</feature>
<dbReference type="Gene3D" id="3.30.470.20">
    <property type="entry name" value="ATP-grasp fold, B domain"/>
    <property type="match status" value="1"/>
</dbReference>
<dbReference type="GO" id="GO:0005524">
    <property type="term" value="F:ATP binding"/>
    <property type="evidence" value="ECO:0007669"/>
    <property type="project" value="UniProtKB-KW"/>
</dbReference>
<dbReference type="PANTHER" id="PTHR18866:SF33">
    <property type="entry name" value="METHYLCROTONOYL-COA CARBOXYLASE SUBUNIT ALPHA, MITOCHONDRIAL-RELATED"/>
    <property type="match status" value="1"/>
</dbReference>
<dbReference type="Pfam" id="PF02785">
    <property type="entry name" value="Biotin_carb_C"/>
    <property type="match status" value="1"/>
</dbReference>
<organism evidence="6">
    <name type="scientific">Gongylonema pulchrum</name>
    <dbReference type="NCBI Taxonomy" id="637853"/>
    <lineage>
        <taxon>Eukaryota</taxon>
        <taxon>Metazoa</taxon>
        <taxon>Ecdysozoa</taxon>
        <taxon>Nematoda</taxon>
        <taxon>Chromadorea</taxon>
        <taxon>Rhabditida</taxon>
        <taxon>Spirurina</taxon>
        <taxon>Spiruromorpha</taxon>
        <taxon>Spiruroidea</taxon>
        <taxon>Gongylonematidae</taxon>
        <taxon>Gongylonema</taxon>
    </lineage>
</organism>
<evidence type="ECO:0000313" key="6">
    <source>
        <dbReference type="WBParaSite" id="GPUH_0002523801-mRNA-1"/>
    </source>
</evidence>
<dbReference type="PANTHER" id="PTHR18866">
    <property type="entry name" value="CARBOXYLASE:PYRUVATE/ACETYL-COA/PROPIONYL-COA CARBOXYLASE"/>
    <property type="match status" value="1"/>
</dbReference>
<dbReference type="InterPro" id="IPR011054">
    <property type="entry name" value="Rudment_hybrid_motif"/>
</dbReference>
<dbReference type="SUPFAM" id="SSF51246">
    <property type="entry name" value="Rudiment single hybrid motif"/>
    <property type="match status" value="1"/>
</dbReference>
<keyword evidence="3" id="KW-0067">ATP-binding</keyword>
<dbReference type="InterPro" id="IPR050856">
    <property type="entry name" value="Biotin_carboxylase_complex"/>
</dbReference>
<sequence>LVTHGSDRQQALDRMRDALDNYVIRGPTHNIPLLRDIIEEKRFRAGDITTKYLPETYPEGFTGTVLNENEQRDIIALTAALQARKSARAQQFVSHAKKQDIAH</sequence>
<dbReference type="InterPro" id="IPR011764">
    <property type="entry name" value="Biotin_carboxylation_dom"/>
</dbReference>
<evidence type="ECO:0000256" key="1">
    <source>
        <dbReference type="ARBA" id="ARBA00022598"/>
    </source>
</evidence>
<protein>
    <submittedName>
        <fullName evidence="6">Biotin carboxylation domain-containing protein</fullName>
    </submittedName>
</protein>
<evidence type="ECO:0000256" key="3">
    <source>
        <dbReference type="ARBA" id="ARBA00022840"/>
    </source>
</evidence>
<keyword evidence="1" id="KW-0436">Ligase</keyword>
<reference evidence="6" key="1">
    <citation type="submission" date="2016-06" db="UniProtKB">
        <authorList>
            <consortium name="WormBaseParasite"/>
        </authorList>
    </citation>
    <scope>IDENTIFICATION</scope>
</reference>
<name>A0A183EW67_9BILA</name>
<dbReference type="SMART" id="SM00878">
    <property type="entry name" value="Biotin_carb_C"/>
    <property type="match status" value="1"/>
</dbReference>
<proteinExistence type="predicted"/>
<evidence type="ECO:0000256" key="2">
    <source>
        <dbReference type="ARBA" id="ARBA00022741"/>
    </source>
</evidence>
<evidence type="ECO:0000256" key="4">
    <source>
        <dbReference type="ARBA" id="ARBA00023267"/>
    </source>
</evidence>
<keyword evidence="2" id="KW-0547">Nucleotide-binding</keyword>
<dbReference type="GO" id="GO:0005739">
    <property type="term" value="C:mitochondrion"/>
    <property type="evidence" value="ECO:0007669"/>
    <property type="project" value="TreeGrafter"/>
</dbReference>
<evidence type="ECO:0000259" key="5">
    <source>
        <dbReference type="PROSITE" id="PS50979"/>
    </source>
</evidence>
<accession>A0A183EW67</accession>
<keyword evidence="4" id="KW-0092">Biotin</keyword>
<dbReference type="AlphaFoldDB" id="A0A183EW67"/>
<dbReference type="PROSITE" id="PS50979">
    <property type="entry name" value="BC"/>
    <property type="match status" value="1"/>
</dbReference>
<dbReference type="InterPro" id="IPR005482">
    <property type="entry name" value="Biotin_COase_C"/>
</dbReference>
<dbReference type="GO" id="GO:0004658">
    <property type="term" value="F:propionyl-CoA carboxylase activity"/>
    <property type="evidence" value="ECO:0007669"/>
    <property type="project" value="TreeGrafter"/>
</dbReference>